<dbReference type="EMBL" id="QZWG01000012">
    <property type="protein sequence ID" value="RZB75727.1"/>
    <property type="molecule type" value="Genomic_DNA"/>
</dbReference>
<dbReference type="Proteomes" id="UP000289340">
    <property type="component" value="Chromosome 12"/>
</dbReference>
<name>A0A445HPK5_GLYSO</name>
<reference evidence="4 5" key="1">
    <citation type="submission" date="2018-09" db="EMBL/GenBank/DDBJ databases">
        <title>A high-quality reference genome of wild soybean provides a powerful tool to mine soybean genomes.</title>
        <authorList>
            <person name="Xie M."/>
            <person name="Chung C.Y.L."/>
            <person name="Li M.-W."/>
            <person name="Wong F.-L."/>
            <person name="Chan T.-F."/>
            <person name="Lam H.-M."/>
        </authorList>
    </citation>
    <scope>NUCLEOTIDE SEQUENCE [LARGE SCALE GENOMIC DNA]</scope>
    <source>
        <strain evidence="5">cv. W05</strain>
        <tissue evidence="4">Hypocotyl of etiolated seedlings</tissue>
    </source>
</reference>
<dbReference type="AlphaFoldDB" id="A0A445HPK5"/>
<sequence>MGAPFSNETIIPILIPSFPLLVYLHSRKFIRSMDGAKSGVLVRASRPILLPDVIGRSSSEIRVGNTSFRFVAVLHFLLLESKGDFSYEESLCGKKKPVTHSRAKPYSSPPGQYGHCFRGQRTSGGLQLAGGSSQPINRVSQPDGRGSGSGGALAIVSTPLRCRKCCRLRHIARECIDRGVTCFNCQGKGHLSTSCPHSRKEKRSGSLNNQS</sequence>
<dbReference type="GO" id="GO:0017004">
    <property type="term" value="P:cytochrome complex assembly"/>
    <property type="evidence" value="ECO:0007669"/>
    <property type="project" value="InterPro"/>
</dbReference>
<evidence type="ECO:0000259" key="3">
    <source>
        <dbReference type="PROSITE" id="PS50158"/>
    </source>
</evidence>
<evidence type="ECO:0000313" key="4">
    <source>
        <dbReference type="EMBL" id="RZB75727.1"/>
    </source>
</evidence>
<organism evidence="4 5">
    <name type="scientific">Glycine soja</name>
    <name type="common">Wild soybean</name>
    <dbReference type="NCBI Taxonomy" id="3848"/>
    <lineage>
        <taxon>Eukaryota</taxon>
        <taxon>Viridiplantae</taxon>
        <taxon>Streptophyta</taxon>
        <taxon>Embryophyta</taxon>
        <taxon>Tracheophyta</taxon>
        <taxon>Spermatophyta</taxon>
        <taxon>Magnoliopsida</taxon>
        <taxon>eudicotyledons</taxon>
        <taxon>Gunneridae</taxon>
        <taxon>Pentapetalae</taxon>
        <taxon>rosids</taxon>
        <taxon>fabids</taxon>
        <taxon>Fabales</taxon>
        <taxon>Fabaceae</taxon>
        <taxon>Papilionoideae</taxon>
        <taxon>50 kb inversion clade</taxon>
        <taxon>NPAAA clade</taxon>
        <taxon>indigoferoid/millettioid clade</taxon>
        <taxon>Phaseoleae</taxon>
        <taxon>Glycine</taxon>
        <taxon>Glycine subgen. Soja</taxon>
    </lineage>
</organism>
<dbReference type="SMART" id="SM00343">
    <property type="entry name" value="ZnF_C2HC"/>
    <property type="match status" value="2"/>
</dbReference>
<dbReference type="PROSITE" id="PS50158">
    <property type="entry name" value="ZF_CCHC"/>
    <property type="match status" value="1"/>
</dbReference>
<proteinExistence type="predicted"/>
<feature type="domain" description="CCHC-type" evidence="3">
    <location>
        <begin position="182"/>
        <end position="196"/>
    </location>
</feature>
<keyword evidence="5" id="KW-1185">Reference proteome</keyword>
<feature type="region of interest" description="Disordered" evidence="2">
    <location>
        <begin position="126"/>
        <end position="151"/>
    </location>
</feature>
<keyword evidence="1" id="KW-0479">Metal-binding</keyword>
<evidence type="ECO:0000256" key="2">
    <source>
        <dbReference type="SAM" id="MobiDB-lite"/>
    </source>
</evidence>
<evidence type="ECO:0000256" key="1">
    <source>
        <dbReference type="PROSITE-ProRule" id="PRU00047"/>
    </source>
</evidence>
<dbReference type="InterPro" id="IPR036875">
    <property type="entry name" value="Znf_CCHC_sf"/>
</dbReference>
<feature type="region of interest" description="Disordered" evidence="2">
    <location>
        <begin position="191"/>
        <end position="211"/>
    </location>
</feature>
<dbReference type="GO" id="GO:0003676">
    <property type="term" value="F:nucleic acid binding"/>
    <property type="evidence" value="ECO:0007669"/>
    <property type="project" value="InterPro"/>
</dbReference>
<dbReference type="InterPro" id="IPR001878">
    <property type="entry name" value="Znf_CCHC"/>
</dbReference>
<comment type="caution">
    <text evidence="4">The sequence shown here is derived from an EMBL/GenBank/DDBJ whole genome shotgun (WGS) entry which is preliminary data.</text>
</comment>
<dbReference type="PANTHER" id="PTHR36010">
    <property type="entry name" value="CYTOCHROME C BIOGENESIS CCMF C-TERMINAL-LIKE MITOCHONDRIAL PROTEIN-RELATED"/>
    <property type="match status" value="1"/>
</dbReference>
<dbReference type="Gene3D" id="4.10.60.10">
    <property type="entry name" value="Zinc finger, CCHC-type"/>
    <property type="match status" value="1"/>
</dbReference>
<dbReference type="Pfam" id="PF00098">
    <property type="entry name" value="zf-CCHC"/>
    <property type="match status" value="1"/>
</dbReference>
<accession>A0A445HPK5</accession>
<protein>
    <submittedName>
        <fullName evidence="4">Cytochrome c biogenesis CcmF C-terminal-like mitochondrial protein</fullName>
    </submittedName>
</protein>
<gene>
    <name evidence="4" type="ORF">D0Y65_034284</name>
</gene>
<keyword evidence="1" id="KW-0862">Zinc</keyword>
<dbReference type="PANTHER" id="PTHR36010:SF1">
    <property type="entry name" value="CYTOCHROME C BIOGENESIS CCMF C-TERMINAL-LIKE MITOCHONDRIAL PROTEIN-RELATED"/>
    <property type="match status" value="1"/>
</dbReference>
<dbReference type="SUPFAM" id="SSF57756">
    <property type="entry name" value="Retrovirus zinc finger-like domains"/>
    <property type="match status" value="1"/>
</dbReference>
<dbReference type="GO" id="GO:0008270">
    <property type="term" value="F:zinc ion binding"/>
    <property type="evidence" value="ECO:0007669"/>
    <property type="project" value="UniProtKB-KW"/>
</dbReference>
<evidence type="ECO:0000313" key="5">
    <source>
        <dbReference type="Proteomes" id="UP000289340"/>
    </source>
</evidence>
<dbReference type="InterPro" id="IPR044955">
    <property type="entry name" value="CCMFC"/>
</dbReference>
<keyword evidence="1" id="KW-0863">Zinc-finger</keyword>